<feature type="domain" description="Ubiquitin-like protease family profile" evidence="4">
    <location>
        <begin position="975"/>
        <end position="1078"/>
    </location>
</feature>
<feature type="compositionally biased region" description="Polar residues" evidence="3">
    <location>
        <begin position="707"/>
        <end position="716"/>
    </location>
</feature>
<dbReference type="RefSeq" id="WP_400186474.1">
    <property type="nucleotide sequence ID" value="NZ_JBGORX010000001.1"/>
</dbReference>
<proteinExistence type="predicted"/>
<organism evidence="5 6">
    <name type="scientific">Legionella lytica</name>
    <dbReference type="NCBI Taxonomy" id="96232"/>
    <lineage>
        <taxon>Bacteria</taxon>
        <taxon>Pseudomonadati</taxon>
        <taxon>Pseudomonadota</taxon>
        <taxon>Gammaproteobacteria</taxon>
        <taxon>Legionellales</taxon>
        <taxon>Legionellaceae</taxon>
        <taxon>Legionella</taxon>
    </lineage>
</organism>
<comment type="caution">
    <text evidence="5">The sequence shown here is derived from an EMBL/GenBank/DDBJ whole genome shotgun (WGS) entry which is preliminary data.</text>
</comment>
<feature type="region of interest" description="Disordered" evidence="3">
    <location>
        <begin position="695"/>
        <end position="716"/>
    </location>
</feature>
<evidence type="ECO:0000256" key="2">
    <source>
        <dbReference type="ARBA" id="ARBA00022801"/>
    </source>
</evidence>
<evidence type="ECO:0000256" key="3">
    <source>
        <dbReference type="SAM" id="MobiDB-lite"/>
    </source>
</evidence>
<dbReference type="Proteomes" id="UP001615550">
    <property type="component" value="Unassembled WGS sequence"/>
</dbReference>
<dbReference type="InterPro" id="IPR038765">
    <property type="entry name" value="Papain-like_cys_pep_sf"/>
</dbReference>
<protein>
    <submittedName>
        <fullName evidence="5">Ulp1 family isopeptidase</fullName>
    </submittedName>
</protein>
<reference evidence="5 6" key="1">
    <citation type="submission" date="2024-08" db="EMBL/GenBank/DDBJ databases">
        <title>Draft Genome Sequence of Legionella lytica strain DSB2004, Isolated From a Fire Sprinkler System.</title>
        <authorList>
            <person name="Everhart A.D."/>
            <person name="Kidane D.T."/>
            <person name="Farone A.L."/>
            <person name="Farone M.B."/>
        </authorList>
    </citation>
    <scope>NUCLEOTIDE SEQUENCE [LARGE SCALE GENOMIC DNA]</scope>
    <source>
        <strain evidence="5 6">DSB2004</strain>
    </source>
</reference>
<keyword evidence="2" id="KW-0378">Hydrolase</keyword>
<accession>A0ABW8D4S4</accession>
<evidence type="ECO:0000259" key="4">
    <source>
        <dbReference type="Pfam" id="PF02902"/>
    </source>
</evidence>
<dbReference type="SUPFAM" id="SSF48371">
    <property type="entry name" value="ARM repeat"/>
    <property type="match status" value="1"/>
</dbReference>
<dbReference type="InterPro" id="IPR003653">
    <property type="entry name" value="Peptidase_C48_C"/>
</dbReference>
<dbReference type="Pfam" id="PF02902">
    <property type="entry name" value="Peptidase_C48"/>
    <property type="match status" value="1"/>
</dbReference>
<evidence type="ECO:0000313" key="6">
    <source>
        <dbReference type="Proteomes" id="UP001615550"/>
    </source>
</evidence>
<sequence>MTKRDREYVNAYDDENDELLFGQSHRKTIRSEYTYDPSSRRNIPIAIAEIIADNPFHQFQKRVYALLEKKRKNRLFSDDVDALFYSFKTAADHFEDWIEHRKCIDKDREVINKIISFLFNDLGLLAVFTNVALPVDKLVLILSKIEHSSLNTPTNIIRALFGLRAIINKHQDRIPTTLVENLLSMLLQCEHISDQELSNCITVLGTLCDYVDKPIKTEAIHQLLRKIITPNSSHNATITRAIHLLGRIARMRMYTAPLDASLIQPIIEEFYRLPDLDETKHHKTLEGLEWIVNKKLLSGRLDTPIIIDLLAYGLHHNNGHLLNSSLSILYQLVRDDRLRGTVDFSPVINALNKRKPNIQHVSELLYISGLLAQKGHLQKVLDVHLVQTLIDTLPKLICFSDTQASDSFSGLALLAQTQYVNINQIKQIHYNLTSLLQELSLHRIDPINAEKILFGLVELRTQLRCHPEQLQKILHSALGTKNPLHPHAVIKYIDWFAKLGHLYPAESLNNGFGALLASINFQAKALNTADREQFKRAILSLKSNPNWTEALDNKLGISTVQKRPLTGPQDTNVVMRESNSTQPTELPAQNIQPTHPVRIAPVSRMPGETSEPRQPLVRPTPDPTTQTRRTTSRSLTVRPLVTRTSPISSNPEHPESWNAAYRNNDLFKAIADRNMHQLSILLGVNAEIPTHAYTFSGSSSSRNNNSHRWTQAPTQNKEQQAANVAVTQLLQTETNALRILISHATASYFEVLLRACSNHTRYQLAQRNALNPILRYLPMQELERYIPNLLSLEFYRDSTALTKLVRALKTRAAEHPEELEQIKQLQIQLLDRALEFHECLFHTNVLRMLRTEKVLVLRMNANTNQPLQQVHPTQPPMQRVETQRPSTQAPQRLFAPQSLVINPRYHYETEDMNRILRLRLRHLNLSEEDTPNLSILSAADMGTGSQGNRVIDVLSQYLAGAEGQLVINSQAEQNIIIPIVHNHHWVGIRIQLGHGHSPQITYYNTVNHYEYDDELQVSILLEVNRAIRNRTSWTNPSITMHDRTLIQDDASSCGPLLIESIYCHLTNRSWQQTSNPELLAAKTRRLQLKLLETKDPQFYQLFYAQQSEQTETSTRMNLA</sequence>
<dbReference type="Gene3D" id="3.40.395.10">
    <property type="entry name" value="Adenoviral Proteinase, Chain A"/>
    <property type="match status" value="1"/>
</dbReference>
<feature type="compositionally biased region" description="Low complexity" evidence="3">
    <location>
        <begin position="617"/>
        <end position="633"/>
    </location>
</feature>
<feature type="compositionally biased region" description="Low complexity" evidence="3">
    <location>
        <begin position="696"/>
        <end position="706"/>
    </location>
</feature>
<keyword evidence="6" id="KW-1185">Reference proteome</keyword>
<gene>
    <name evidence="5" type="ORF">ACD661_03955</name>
</gene>
<evidence type="ECO:0000256" key="1">
    <source>
        <dbReference type="ARBA" id="ARBA00022670"/>
    </source>
</evidence>
<dbReference type="EMBL" id="JBGORX010000001">
    <property type="protein sequence ID" value="MFJ1267712.1"/>
    <property type="molecule type" value="Genomic_DNA"/>
</dbReference>
<keyword evidence="1" id="KW-0645">Protease</keyword>
<feature type="region of interest" description="Disordered" evidence="3">
    <location>
        <begin position="603"/>
        <end position="633"/>
    </location>
</feature>
<dbReference type="SUPFAM" id="SSF54001">
    <property type="entry name" value="Cysteine proteinases"/>
    <property type="match status" value="1"/>
</dbReference>
<dbReference type="InterPro" id="IPR016024">
    <property type="entry name" value="ARM-type_fold"/>
</dbReference>
<evidence type="ECO:0000313" key="5">
    <source>
        <dbReference type="EMBL" id="MFJ1267712.1"/>
    </source>
</evidence>
<name>A0ABW8D4S4_9GAMM</name>